<feature type="transmembrane region" description="Helical" evidence="1">
    <location>
        <begin position="44"/>
        <end position="62"/>
    </location>
</feature>
<dbReference type="EMBL" id="MFLI01000016">
    <property type="protein sequence ID" value="OGG61948.1"/>
    <property type="molecule type" value="Genomic_DNA"/>
</dbReference>
<comment type="caution">
    <text evidence="2">The sequence shown here is derived from an EMBL/GenBank/DDBJ whole genome shotgun (WGS) entry which is preliminary data.</text>
</comment>
<accession>A0A1F6DKJ6</accession>
<evidence type="ECO:0000313" key="2">
    <source>
        <dbReference type="EMBL" id="OGG61948.1"/>
    </source>
</evidence>
<sequence length="100" mass="11188">MMPNSKALVRATVGVIWLVVVMTLAAELSEPFKTLLAETFTHHWIGKSVISVVAFVVFYAIFSRARESDNVSRGAWQVVWSVVLGGLIIFSFFLWHFISG</sequence>
<keyword evidence="1" id="KW-0812">Transmembrane</keyword>
<keyword evidence="1" id="KW-1133">Transmembrane helix</keyword>
<dbReference type="AlphaFoldDB" id="A0A1F6DKJ6"/>
<reference evidence="2 3" key="1">
    <citation type="journal article" date="2016" name="Nat. Commun.">
        <title>Thousands of microbial genomes shed light on interconnected biogeochemical processes in an aquifer system.</title>
        <authorList>
            <person name="Anantharaman K."/>
            <person name="Brown C.T."/>
            <person name="Hug L.A."/>
            <person name="Sharon I."/>
            <person name="Castelle C.J."/>
            <person name="Probst A.J."/>
            <person name="Thomas B.C."/>
            <person name="Singh A."/>
            <person name="Wilkins M.J."/>
            <person name="Karaoz U."/>
            <person name="Brodie E.L."/>
            <person name="Williams K.H."/>
            <person name="Hubbard S.S."/>
            <person name="Banfield J.F."/>
        </authorList>
    </citation>
    <scope>NUCLEOTIDE SEQUENCE [LARGE SCALE GENOMIC DNA]</scope>
</reference>
<evidence type="ECO:0000256" key="1">
    <source>
        <dbReference type="SAM" id="Phobius"/>
    </source>
</evidence>
<feature type="transmembrane region" description="Helical" evidence="1">
    <location>
        <begin position="74"/>
        <end position="98"/>
    </location>
</feature>
<gene>
    <name evidence="2" type="ORF">A3C19_00055</name>
</gene>
<evidence type="ECO:0000313" key="3">
    <source>
        <dbReference type="Proteomes" id="UP000178532"/>
    </source>
</evidence>
<name>A0A1F6DKJ6_9BACT</name>
<keyword evidence="1" id="KW-0472">Membrane</keyword>
<dbReference type="STRING" id="1798495.A3C19_00055"/>
<organism evidence="2 3">
    <name type="scientific">Candidatus Kaiserbacteria bacterium RIFCSPHIGHO2_02_FULL_54_22</name>
    <dbReference type="NCBI Taxonomy" id="1798495"/>
    <lineage>
        <taxon>Bacteria</taxon>
        <taxon>Candidatus Kaiseribacteriota</taxon>
    </lineage>
</organism>
<proteinExistence type="predicted"/>
<dbReference type="Proteomes" id="UP000178532">
    <property type="component" value="Unassembled WGS sequence"/>
</dbReference>
<protein>
    <submittedName>
        <fullName evidence="2">Uncharacterized protein</fullName>
    </submittedName>
</protein>